<proteinExistence type="predicted"/>
<dbReference type="PANTHER" id="PTHR38454">
    <property type="entry name" value="INTEGRAL MEMBRANE PROTEIN-RELATED"/>
    <property type="match status" value="1"/>
</dbReference>
<feature type="transmembrane region" description="Helical" evidence="1">
    <location>
        <begin position="442"/>
        <end position="460"/>
    </location>
</feature>
<dbReference type="KEGG" id="lcu:PL11_001730"/>
<feature type="transmembrane region" description="Helical" evidence="1">
    <location>
        <begin position="848"/>
        <end position="871"/>
    </location>
</feature>
<organism evidence="2 3">
    <name type="scientific">Lentilactobacillus curieae</name>
    <dbReference type="NCBI Taxonomy" id="1138822"/>
    <lineage>
        <taxon>Bacteria</taxon>
        <taxon>Bacillati</taxon>
        <taxon>Bacillota</taxon>
        <taxon>Bacilli</taxon>
        <taxon>Lactobacillales</taxon>
        <taxon>Lactobacillaceae</taxon>
        <taxon>Lentilactobacillus</taxon>
    </lineage>
</organism>
<keyword evidence="1" id="KW-0812">Transmembrane</keyword>
<name>A0A1S6QGI5_9LACO</name>
<reference evidence="2 3" key="1">
    <citation type="journal article" date="2015" name="Genome Announc.">
        <title>Genome Sequence of Lactobacillus curieae CCTCC M 2011381T, a Novel Producer of Gamma-aminobutyric Acid.</title>
        <authorList>
            <person name="Wang Y."/>
            <person name="Wang Y."/>
            <person name="Lang C."/>
            <person name="Wei D."/>
            <person name="Xu P."/>
            <person name="Xie J."/>
        </authorList>
    </citation>
    <scope>NUCLEOTIDE SEQUENCE [LARGE SCALE GENOMIC DNA]</scope>
    <source>
        <strain evidence="2 3">CCTCC M 2011381</strain>
    </source>
</reference>
<dbReference type="RefSeq" id="WP_035165922.1">
    <property type="nucleotide sequence ID" value="NZ_CP018906.1"/>
</dbReference>
<evidence type="ECO:0008006" key="4">
    <source>
        <dbReference type="Google" id="ProtNLM"/>
    </source>
</evidence>
<feature type="transmembrane region" description="Helical" evidence="1">
    <location>
        <begin position="130"/>
        <end position="148"/>
    </location>
</feature>
<dbReference type="Proteomes" id="UP000030361">
    <property type="component" value="Chromosome"/>
</dbReference>
<feature type="transmembrane region" description="Helical" evidence="1">
    <location>
        <begin position="407"/>
        <end position="430"/>
    </location>
</feature>
<feature type="transmembrane region" description="Helical" evidence="1">
    <location>
        <begin position="79"/>
        <end position="96"/>
    </location>
</feature>
<feature type="transmembrane region" description="Helical" evidence="1">
    <location>
        <begin position="287"/>
        <end position="307"/>
    </location>
</feature>
<feature type="transmembrane region" description="Helical" evidence="1">
    <location>
        <begin position="201"/>
        <end position="216"/>
    </location>
</feature>
<dbReference type="EMBL" id="CP018906">
    <property type="protein sequence ID" value="AQW20724.1"/>
    <property type="molecule type" value="Genomic_DNA"/>
</dbReference>
<feature type="transmembrane region" description="Helical" evidence="1">
    <location>
        <begin position="319"/>
        <end position="337"/>
    </location>
</feature>
<protein>
    <recommendedName>
        <fullName evidence="4">YfhO family protein</fullName>
    </recommendedName>
</protein>
<feature type="transmembrane region" description="Helical" evidence="1">
    <location>
        <begin position="102"/>
        <end position="123"/>
    </location>
</feature>
<evidence type="ECO:0000313" key="2">
    <source>
        <dbReference type="EMBL" id="AQW20724.1"/>
    </source>
</evidence>
<gene>
    <name evidence="2" type="ORF">PL11_001730</name>
</gene>
<dbReference type="eggNOG" id="COG4485">
    <property type="taxonomic scope" value="Bacteria"/>
</dbReference>
<keyword evidence="3" id="KW-1185">Reference proteome</keyword>
<evidence type="ECO:0000313" key="3">
    <source>
        <dbReference type="Proteomes" id="UP000030361"/>
    </source>
</evidence>
<dbReference type="AlphaFoldDB" id="A0A1S6QGI5"/>
<feature type="transmembrane region" description="Helical" evidence="1">
    <location>
        <begin position="349"/>
        <end position="370"/>
    </location>
</feature>
<feature type="transmembrane region" description="Helical" evidence="1">
    <location>
        <begin position="382"/>
        <end position="401"/>
    </location>
</feature>
<dbReference type="OrthoDB" id="9815466at2"/>
<keyword evidence="1" id="KW-1133">Transmembrane helix</keyword>
<sequence length="880" mass="98574">MNSKKTILAMSFFLPILITSIYFIYRGFAPFGGSSVLTVDMAQQYVDFFAYFRHTLLSNPSGFFYSFGKALGGDMLGTWSYYLMSPLNFLILLFPISKLPSVIGIITILKYGLAGLTSGFLFLKMYKRPGLVAVSFATIYSLIGWMVANQLNTIWVDGAILLPVIFWGLLKIMHGKSPIIYVLSLALMLMINYYIGWMIAIFVSAYIVIMSLAKAYESQSYLKTIGKWLVSSLVSGALAAWVLIPTYFALKSSKNNLAHSTVKWRFEFNPVNMIAKFVDGSFSFNQLASGTANLFVGALVIILFIYSFANSKTELRLKIANAVLSILFFLSLSFLPLDLLWHGLAAPVWYPFRFSFIVSFFMIVVALQALHQIGQTGLEKRPLFIATGIIALGLLYIAIFLKKFTFLSVWKVIIAVAFVALSVGLLFLFASKSEQRRRLFPIGLLVIVVLEMGSNLALSLNQLTYLRKDDYTEFSKIMSQANGVVKAKDSGFYRTEKTFSRTRNDALNSNYNGGSAFSSTLETDTTKFYNNTGNPSGVYYAVYANGTTFTDSLLGMKYMYSSREDGRKSARRKIQEFLTPLTSRPDIDNYKKMDGTPYVNIHKNPDALPLGFMSRNQYMFPINNSGSTIDYQNQIATQLDSKIGRIVQPINYSNISYDNAEPIPNLEGGVLKKINPTESASVTLTIRMKKHHSYYMTLGPRMTDVLLSYKVNGKMLTQYRTSQEETQLNIASAGNKDRLVKLQISPNYGRAPIQEVSLFSVDNNKVHKLANELKKSSYNVTKHTSNKLEGTINSTVNGGMMTTTIPYSKGWTAKVDGEKVGIKKWADMFISIPVNAGQHTVTFTYTPVGFKLGIIIYIISVVVLILLIFLVKFRVKKLEN</sequence>
<dbReference type="PANTHER" id="PTHR38454:SF1">
    <property type="entry name" value="INTEGRAL MEMBRANE PROTEIN"/>
    <property type="match status" value="1"/>
</dbReference>
<evidence type="ECO:0000256" key="1">
    <source>
        <dbReference type="SAM" id="Phobius"/>
    </source>
</evidence>
<feature type="transmembrane region" description="Helical" evidence="1">
    <location>
        <begin position="228"/>
        <end position="250"/>
    </location>
</feature>
<dbReference type="InterPro" id="IPR018580">
    <property type="entry name" value="Uncharacterised_YfhO"/>
</dbReference>
<feature type="transmembrane region" description="Helical" evidence="1">
    <location>
        <begin position="154"/>
        <end position="172"/>
    </location>
</feature>
<accession>A0A1S6QGI5</accession>
<feature type="transmembrane region" description="Helical" evidence="1">
    <location>
        <begin position="7"/>
        <end position="28"/>
    </location>
</feature>
<keyword evidence="1" id="KW-0472">Membrane</keyword>
<dbReference type="Pfam" id="PF09586">
    <property type="entry name" value="YfhO"/>
    <property type="match status" value="1"/>
</dbReference>
<feature type="transmembrane region" description="Helical" evidence="1">
    <location>
        <begin position="48"/>
        <end position="67"/>
    </location>
</feature>